<proteinExistence type="predicted"/>
<dbReference type="Proteomes" id="UP000297737">
    <property type="component" value="Unassembled WGS sequence"/>
</dbReference>
<accession>A0A4Y9EMF1</accession>
<sequence>MFPSVRHLTLIVAATMLATPVLAQDVVKPAAPPTVAVPVAADTAAAVKPGNPEIKVAATKPDPKDPDAVVCKVETNTGSRIASTKRCQTRRQWADQSREVQKMIMDKPAPSAGSN</sequence>
<dbReference type="EMBL" id="SIHO01000002">
    <property type="protein sequence ID" value="TFU02993.1"/>
    <property type="molecule type" value="Genomic_DNA"/>
</dbReference>
<name>A0A4Y9EMF1_9SPHN</name>
<dbReference type="OrthoDB" id="7582966at2"/>
<organism evidence="2 3">
    <name type="scientific">Glacieibacterium arshaanense</name>
    <dbReference type="NCBI Taxonomy" id="2511025"/>
    <lineage>
        <taxon>Bacteria</taxon>
        <taxon>Pseudomonadati</taxon>
        <taxon>Pseudomonadota</taxon>
        <taxon>Alphaproteobacteria</taxon>
        <taxon>Sphingomonadales</taxon>
        <taxon>Sphingosinicellaceae</taxon>
        <taxon>Glacieibacterium</taxon>
    </lineage>
</organism>
<dbReference type="AlphaFoldDB" id="A0A4Y9EMF1"/>
<comment type="caution">
    <text evidence="2">The sequence shown here is derived from an EMBL/GenBank/DDBJ whole genome shotgun (WGS) entry which is preliminary data.</text>
</comment>
<evidence type="ECO:0000313" key="3">
    <source>
        <dbReference type="Proteomes" id="UP000297737"/>
    </source>
</evidence>
<protein>
    <submittedName>
        <fullName evidence="2">Uncharacterized protein</fullName>
    </submittedName>
</protein>
<keyword evidence="3" id="KW-1185">Reference proteome</keyword>
<feature type="signal peptide" evidence="1">
    <location>
        <begin position="1"/>
        <end position="23"/>
    </location>
</feature>
<keyword evidence="1" id="KW-0732">Signal</keyword>
<feature type="chain" id="PRO_5021244116" evidence="1">
    <location>
        <begin position="24"/>
        <end position="115"/>
    </location>
</feature>
<gene>
    <name evidence="2" type="ORF">EUV02_07235</name>
</gene>
<evidence type="ECO:0000256" key="1">
    <source>
        <dbReference type="SAM" id="SignalP"/>
    </source>
</evidence>
<dbReference type="RefSeq" id="WP_135245585.1">
    <property type="nucleotide sequence ID" value="NZ_SIHO01000002.1"/>
</dbReference>
<reference evidence="2 3" key="1">
    <citation type="submission" date="2019-02" db="EMBL/GenBank/DDBJ databases">
        <title>Polymorphobacter sp. isolated from the lake at the Tibet of China.</title>
        <authorList>
            <person name="Li A."/>
        </authorList>
    </citation>
    <scope>NUCLEOTIDE SEQUENCE [LARGE SCALE GENOMIC DNA]</scope>
    <source>
        <strain evidence="2 3">DJ1R-1</strain>
    </source>
</reference>
<evidence type="ECO:0000313" key="2">
    <source>
        <dbReference type="EMBL" id="TFU02993.1"/>
    </source>
</evidence>